<evidence type="ECO:0000256" key="1">
    <source>
        <dbReference type="ARBA" id="ARBA00023015"/>
    </source>
</evidence>
<dbReference type="SUPFAM" id="SSF46689">
    <property type="entry name" value="Homeodomain-like"/>
    <property type="match status" value="1"/>
</dbReference>
<dbReference type="InterPro" id="IPR036271">
    <property type="entry name" value="Tet_transcr_reg_TetR-rel_C_sf"/>
</dbReference>
<reference evidence="7" key="1">
    <citation type="submission" date="2015-09" db="EMBL/GenBank/DDBJ databases">
        <title>Whole genome sequence of Pseudomonas fluorescens FW300-N2E3.</title>
        <authorList>
            <person name="Ray J."/>
            <person name="Melnyk R."/>
            <person name="Deutschbauer A."/>
        </authorList>
    </citation>
    <scope>NUCLEOTIDE SEQUENCE [LARGE SCALE GENOMIC DNA]</scope>
    <source>
        <strain evidence="7">FW300-N2E3</strain>
    </source>
</reference>
<feature type="domain" description="HTH tetR-type" evidence="5">
    <location>
        <begin position="3"/>
        <end position="63"/>
    </location>
</feature>
<feature type="DNA-binding region" description="H-T-H motif" evidence="4">
    <location>
        <begin position="26"/>
        <end position="45"/>
    </location>
</feature>
<dbReference type="OrthoDB" id="9809772at2"/>
<evidence type="ECO:0000313" key="6">
    <source>
        <dbReference type="EMBL" id="ALI04047.1"/>
    </source>
</evidence>
<keyword evidence="2 4" id="KW-0238">DNA-binding</keyword>
<evidence type="ECO:0000256" key="3">
    <source>
        <dbReference type="ARBA" id="ARBA00023163"/>
    </source>
</evidence>
<dbReference type="InterPro" id="IPR001647">
    <property type="entry name" value="HTH_TetR"/>
</dbReference>
<dbReference type="AlphaFoldDB" id="A0A0N9WNQ8"/>
<dbReference type="GO" id="GO:0003677">
    <property type="term" value="F:DNA binding"/>
    <property type="evidence" value="ECO:0007669"/>
    <property type="project" value="UniProtKB-UniRule"/>
</dbReference>
<sequence>MSVSTRAALLKVAEDQMRSKGYSAFSYADLAATIGIRKASIHHHFPTKECLGQELIKDSINRFEATIRSIEDTDKDPLMRLRAFSRLFVVSANDGLLPLCGALAAEMAALPLSLQVLTRVFFETQLDWLQRTISEAAIQKGWLLARPAQAYAFMLLSALEGASLIDWTLGRSADPLAGFDCLLESVERSAAMAAHEIRHTSEHQQSY</sequence>
<dbReference type="RefSeq" id="WP_019579172.1">
    <property type="nucleotide sequence ID" value="NZ_CP012830.1"/>
</dbReference>
<evidence type="ECO:0000259" key="5">
    <source>
        <dbReference type="PROSITE" id="PS50977"/>
    </source>
</evidence>
<gene>
    <name evidence="6" type="ORF">AO353_24360</name>
</gene>
<dbReference type="SUPFAM" id="SSF48498">
    <property type="entry name" value="Tetracyclin repressor-like, C-terminal domain"/>
    <property type="match status" value="1"/>
</dbReference>
<protein>
    <submittedName>
        <fullName evidence="6">TetR family transcriptional regulator</fullName>
    </submittedName>
</protein>
<reference evidence="6 7" key="2">
    <citation type="journal article" date="2018" name="Nature">
        <title>Mutant phenotypes for thousands of bacterial genes of unknown function.</title>
        <authorList>
            <person name="Price M.N."/>
            <person name="Wetmore K.M."/>
            <person name="Waters R.J."/>
            <person name="Callaghan M."/>
            <person name="Ray J."/>
            <person name="Liu H."/>
            <person name="Kuehl J.V."/>
            <person name="Melnyk R.A."/>
            <person name="Lamson J.S."/>
            <person name="Suh Y."/>
            <person name="Carlson H.K."/>
            <person name="Esquivel Z."/>
            <person name="Sadeeshkumar H."/>
            <person name="Chakraborty R."/>
            <person name="Zane G.M."/>
            <person name="Rubin B.E."/>
            <person name="Wall J.D."/>
            <person name="Visel A."/>
            <person name="Bristow J."/>
            <person name="Blow M.J."/>
            <person name="Arkin A.P."/>
            <person name="Deutschbauer A.M."/>
        </authorList>
    </citation>
    <scope>NUCLEOTIDE SEQUENCE [LARGE SCALE GENOMIC DNA]</scope>
    <source>
        <strain evidence="6 7">FW300-N2E3</strain>
    </source>
</reference>
<proteinExistence type="predicted"/>
<evidence type="ECO:0000313" key="7">
    <source>
        <dbReference type="Proteomes" id="UP000066487"/>
    </source>
</evidence>
<dbReference type="PRINTS" id="PR00455">
    <property type="entry name" value="HTHTETR"/>
</dbReference>
<accession>A0A0N9WNQ8</accession>
<evidence type="ECO:0000256" key="2">
    <source>
        <dbReference type="ARBA" id="ARBA00023125"/>
    </source>
</evidence>
<organism evidence="6 7">
    <name type="scientific">Pseudomonas fluorescens</name>
    <dbReference type="NCBI Taxonomy" id="294"/>
    <lineage>
        <taxon>Bacteria</taxon>
        <taxon>Pseudomonadati</taxon>
        <taxon>Pseudomonadota</taxon>
        <taxon>Gammaproteobacteria</taxon>
        <taxon>Pseudomonadales</taxon>
        <taxon>Pseudomonadaceae</taxon>
        <taxon>Pseudomonas</taxon>
    </lineage>
</organism>
<dbReference type="EMBL" id="CP012830">
    <property type="protein sequence ID" value="ALI04047.1"/>
    <property type="molecule type" value="Genomic_DNA"/>
</dbReference>
<dbReference type="InterPro" id="IPR009057">
    <property type="entry name" value="Homeodomain-like_sf"/>
</dbReference>
<dbReference type="Gene3D" id="1.10.357.10">
    <property type="entry name" value="Tetracycline Repressor, domain 2"/>
    <property type="match status" value="1"/>
</dbReference>
<dbReference type="Proteomes" id="UP000066487">
    <property type="component" value="Chromosome"/>
</dbReference>
<dbReference type="PANTHER" id="PTHR47506">
    <property type="entry name" value="TRANSCRIPTIONAL REGULATORY PROTEIN"/>
    <property type="match status" value="1"/>
</dbReference>
<dbReference type="PROSITE" id="PS50977">
    <property type="entry name" value="HTH_TETR_2"/>
    <property type="match status" value="1"/>
</dbReference>
<keyword evidence="3" id="KW-0804">Transcription</keyword>
<dbReference type="Pfam" id="PF00440">
    <property type="entry name" value="TetR_N"/>
    <property type="match status" value="1"/>
</dbReference>
<dbReference type="PANTHER" id="PTHR47506:SF6">
    <property type="entry name" value="HTH-TYPE TRANSCRIPTIONAL REPRESSOR NEMR"/>
    <property type="match status" value="1"/>
</dbReference>
<evidence type="ECO:0000256" key="4">
    <source>
        <dbReference type="PROSITE-ProRule" id="PRU00335"/>
    </source>
</evidence>
<keyword evidence="1" id="KW-0805">Transcription regulation</keyword>
<name>A0A0N9WNQ8_PSEFL</name>